<dbReference type="OrthoDB" id="9782395at2"/>
<evidence type="ECO:0000256" key="1">
    <source>
        <dbReference type="SAM" id="Phobius"/>
    </source>
</evidence>
<dbReference type="InterPro" id="IPR003848">
    <property type="entry name" value="DUF218"/>
</dbReference>
<dbReference type="PANTHER" id="PTHR30336:SF20">
    <property type="entry name" value="DUF218 DOMAIN-CONTAINING PROTEIN"/>
    <property type="match status" value="1"/>
</dbReference>
<accession>A0A4R2NK71</accession>
<gene>
    <name evidence="3" type="ORF">EV207_13922</name>
</gene>
<dbReference type="InterPro" id="IPR051599">
    <property type="entry name" value="Cell_Envelope_Assoc"/>
</dbReference>
<feature type="transmembrane region" description="Helical" evidence="1">
    <location>
        <begin position="6"/>
        <end position="22"/>
    </location>
</feature>
<organism evidence="3 4">
    <name type="scientific">Scopulibacillus darangshiensis</name>
    <dbReference type="NCBI Taxonomy" id="442528"/>
    <lineage>
        <taxon>Bacteria</taxon>
        <taxon>Bacillati</taxon>
        <taxon>Bacillota</taxon>
        <taxon>Bacilli</taxon>
        <taxon>Bacillales</taxon>
        <taxon>Sporolactobacillaceae</taxon>
        <taxon>Scopulibacillus</taxon>
    </lineage>
</organism>
<evidence type="ECO:0000313" key="4">
    <source>
        <dbReference type="Proteomes" id="UP000295416"/>
    </source>
</evidence>
<keyword evidence="4" id="KW-1185">Reference proteome</keyword>
<protein>
    <submittedName>
        <fullName evidence="3">Uncharacterized SAM-binding protein YcdF (DUF218 family)</fullName>
    </submittedName>
</protein>
<keyword evidence="1" id="KW-1133">Transmembrane helix</keyword>
<dbReference type="Gene3D" id="3.40.50.620">
    <property type="entry name" value="HUPs"/>
    <property type="match status" value="1"/>
</dbReference>
<dbReference type="InterPro" id="IPR014729">
    <property type="entry name" value="Rossmann-like_a/b/a_fold"/>
</dbReference>
<keyword evidence="1" id="KW-0812">Transmembrane</keyword>
<dbReference type="Proteomes" id="UP000295416">
    <property type="component" value="Unassembled WGS sequence"/>
</dbReference>
<sequence length="214" mass="24505">MITAILSIAGGGVMVLLIYVVWMHTPRLMKENSDALIVLGYRCDNDEVDPMLKERLETALQLLKQYSFQYVIVSGGAVASKMSEAEIMRNYFIENGVKKERILLENRSLNTVHNIVNCKIMLKEYNLQTCLLVSNSFHIRRMKYIMETLDIPASFYAKRSLTAVIKQLSLTFQEIRAYRLTKPWLEKALGMDSLQVMGHVSKQTESTSAENKKM</sequence>
<evidence type="ECO:0000313" key="3">
    <source>
        <dbReference type="EMBL" id="TCP21880.1"/>
    </source>
</evidence>
<dbReference type="Pfam" id="PF02698">
    <property type="entry name" value="DUF218"/>
    <property type="match status" value="1"/>
</dbReference>
<dbReference type="CDD" id="cd06259">
    <property type="entry name" value="YdcF-like"/>
    <property type="match status" value="1"/>
</dbReference>
<keyword evidence="1" id="KW-0472">Membrane</keyword>
<name>A0A4R2NK71_9BACL</name>
<reference evidence="3 4" key="1">
    <citation type="submission" date="2019-03" db="EMBL/GenBank/DDBJ databases">
        <title>Genomic Encyclopedia of Type Strains, Phase IV (KMG-IV): sequencing the most valuable type-strain genomes for metagenomic binning, comparative biology and taxonomic classification.</title>
        <authorList>
            <person name="Goeker M."/>
        </authorList>
    </citation>
    <scope>NUCLEOTIDE SEQUENCE [LARGE SCALE GENOMIC DNA]</scope>
    <source>
        <strain evidence="3 4">DSM 19377</strain>
    </source>
</reference>
<comment type="caution">
    <text evidence="3">The sequence shown here is derived from an EMBL/GenBank/DDBJ whole genome shotgun (WGS) entry which is preliminary data.</text>
</comment>
<proteinExistence type="predicted"/>
<evidence type="ECO:0000259" key="2">
    <source>
        <dbReference type="Pfam" id="PF02698"/>
    </source>
</evidence>
<dbReference type="PANTHER" id="PTHR30336">
    <property type="entry name" value="INNER MEMBRANE PROTEIN, PROBABLE PERMEASE"/>
    <property type="match status" value="1"/>
</dbReference>
<dbReference type="EMBL" id="SLXK01000039">
    <property type="protein sequence ID" value="TCP21880.1"/>
    <property type="molecule type" value="Genomic_DNA"/>
</dbReference>
<dbReference type="AlphaFoldDB" id="A0A4R2NK71"/>
<dbReference type="RefSeq" id="WP_132747673.1">
    <property type="nucleotide sequence ID" value="NZ_SLXK01000039.1"/>
</dbReference>
<dbReference type="GO" id="GO:0005886">
    <property type="term" value="C:plasma membrane"/>
    <property type="evidence" value="ECO:0007669"/>
    <property type="project" value="TreeGrafter"/>
</dbReference>
<feature type="domain" description="DUF218" evidence="2">
    <location>
        <begin position="34"/>
        <end position="155"/>
    </location>
</feature>